<evidence type="ECO:0000313" key="3">
    <source>
        <dbReference type="Proteomes" id="UP000038802"/>
    </source>
</evidence>
<dbReference type="Proteomes" id="UP000038802">
    <property type="component" value="Unassembled WGS sequence"/>
</dbReference>
<name>A0A0U0UWD3_MYCTX</name>
<evidence type="ECO:0000313" key="4">
    <source>
        <dbReference type="Proteomes" id="UP000039021"/>
    </source>
</evidence>
<evidence type="ECO:0000313" key="2">
    <source>
        <dbReference type="EMBL" id="CPB46615.1"/>
    </source>
</evidence>
<dbReference type="AlphaFoldDB" id="A0A0U0UWD3"/>
<dbReference type="Proteomes" id="UP000039021">
    <property type="component" value="Unassembled WGS sequence"/>
</dbReference>
<reference evidence="3 4" key="1">
    <citation type="submission" date="2015-03" db="EMBL/GenBank/DDBJ databases">
        <authorList>
            <consortium name="Pathogen Informatics"/>
        </authorList>
    </citation>
    <scope>NUCLEOTIDE SEQUENCE [LARGE SCALE GENOMIC DNA]</scope>
    <source>
        <strain evidence="3">K00500041</strain>
        <strain evidence="4">N09902308</strain>
    </source>
</reference>
<proteinExistence type="predicted"/>
<dbReference type="EMBL" id="CSBK01004007">
    <property type="protein sequence ID" value="CPB46615.1"/>
    <property type="molecule type" value="Genomic_DNA"/>
</dbReference>
<organism evidence="1 3">
    <name type="scientific">Mycobacterium tuberculosis</name>
    <dbReference type="NCBI Taxonomy" id="1773"/>
    <lineage>
        <taxon>Bacteria</taxon>
        <taxon>Bacillati</taxon>
        <taxon>Actinomycetota</taxon>
        <taxon>Actinomycetes</taxon>
        <taxon>Mycobacteriales</taxon>
        <taxon>Mycobacteriaceae</taxon>
        <taxon>Mycobacterium</taxon>
        <taxon>Mycobacterium tuberculosis complex</taxon>
    </lineage>
</organism>
<protein>
    <submittedName>
        <fullName evidence="1">Uncharacterized protein</fullName>
    </submittedName>
</protein>
<reference evidence="2" key="3">
    <citation type="submission" date="2015-03" db="EMBL/GenBank/DDBJ databases">
        <authorList>
            <consortium name="Pathogen Informatics"/>
            <person name="Murphy D."/>
        </authorList>
    </citation>
    <scope>NUCLEOTIDE SEQUENCE</scope>
    <source>
        <strain evidence="2">N09902308</strain>
    </source>
</reference>
<sequence>MCLRSQRCRLLGRGRCSFGVDLVRGWRLAREVARLFPLDIGFGGLLDSGG</sequence>
<gene>
    <name evidence="1" type="ORF">ERS007703_01739</name>
    <name evidence="2" type="ORF">ERS007739_05262</name>
</gene>
<accession>A0A0U0UWD3</accession>
<dbReference type="EMBL" id="CSAE01000159">
    <property type="protein sequence ID" value="COV61839.1"/>
    <property type="molecule type" value="Genomic_DNA"/>
</dbReference>
<evidence type="ECO:0000313" key="1">
    <source>
        <dbReference type="EMBL" id="COV61839.1"/>
    </source>
</evidence>
<reference evidence="1" key="2">
    <citation type="submission" date="2015-03" db="EMBL/GenBank/DDBJ databases">
        <authorList>
            <person name="Murphy D."/>
        </authorList>
    </citation>
    <scope>NUCLEOTIDE SEQUENCE [LARGE SCALE GENOMIC DNA]</scope>
    <source>
        <strain evidence="1">K00500041</strain>
    </source>
</reference>